<proteinExistence type="predicted"/>
<dbReference type="Pfam" id="PF07690">
    <property type="entry name" value="MFS_1"/>
    <property type="match status" value="1"/>
</dbReference>
<keyword evidence="2" id="KW-1003">Cell membrane</keyword>
<feature type="transmembrane region" description="Helical" evidence="6">
    <location>
        <begin position="224"/>
        <end position="243"/>
    </location>
</feature>
<keyword evidence="3 6" id="KW-0812">Transmembrane</keyword>
<reference evidence="7 10" key="3">
    <citation type="submission" date="2020-08" db="EMBL/GenBank/DDBJ databases">
        <title>Genomic Encyclopedia of Type Strains, Phase III (KMG-III): the genomes of soil and plant-associated and newly described type strains.</title>
        <authorList>
            <person name="Whitman W."/>
        </authorList>
    </citation>
    <scope>NUCLEOTIDE SEQUENCE [LARGE SCALE GENOMIC DNA]</scope>
    <source>
        <strain evidence="7 10">CECT 3259</strain>
    </source>
</reference>
<organism evidence="8 9">
    <name type="scientific">Streptomyces eurocidicus</name>
    <name type="common">Streptoverticillium eurocidicus</name>
    <dbReference type="NCBI Taxonomy" id="66423"/>
    <lineage>
        <taxon>Bacteria</taxon>
        <taxon>Bacillati</taxon>
        <taxon>Actinomycetota</taxon>
        <taxon>Actinomycetes</taxon>
        <taxon>Kitasatosporales</taxon>
        <taxon>Streptomycetaceae</taxon>
        <taxon>Streptomyces</taxon>
    </lineage>
</organism>
<evidence type="ECO:0000256" key="2">
    <source>
        <dbReference type="ARBA" id="ARBA00022475"/>
    </source>
</evidence>
<dbReference type="InterPro" id="IPR011701">
    <property type="entry name" value="MFS"/>
</dbReference>
<accession>A0A2N8NQW2</accession>
<protein>
    <submittedName>
        <fullName evidence="7">MFS family permease</fullName>
    </submittedName>
    <submittedName>
        <fullName evidence="8">MFS transporter</fullName>
    </submittedName>
</protein>
<dbReference type="PANTHER" id="PTHR23513">
    <property type="entry name" value="INTEGRAL MEMBRANE EFFLUX PROTEIN-RELATED"/>
    <property type="match status" value="1"/>
</dbReference>
<keyword evidence="5 6" id="KW-0472">Membrane</keyword>
<evidence type="ECO:0000313" key="8">
    <source>
        <dbReference type="EMBL" id="PNE31159.1"/>
    </source>
</evidence>
<dbReference type="RefSeq" id="WP_102920593.1">
    <property type="nucleotide sequence ID" value="NZ_JACHJF010000001.1"/>
</dbReference>
<reference evidence="9" key="1">
    <citation type="submission" date="2015-07" db="EMBL/GenBank/DDBJ databases">
        <authorList>
            <person name="Graham D.E."/>
            <person name="Giannone R.J."/>
            <person name="Gulvik C.A."/>
            <person name="Hettich R.L."/>
            <person name="Klingeman D.M."/>
            <person name="Mahan K.M."/>
            <person name="Parry R.J."/>
            <person name="Spain J.C."/>
        </authorList>
    </citation>
    <scope>NUCLEOTIDE SEQUENCE [LARGE SCALE GENOMIC DNA]</scope>
    <source>
        <strain evidence="9">ATCC 27428</strain>
    </source>
</reference>
<keyword evidence="4 6" id="KW-1133">Transmembrane helix</keyword>
<dbReference type="Gene3D" id="1.20.1250.20">
    <property type="entry name" value="MFS general substrate transporter like domains"/>
    <property type="match status" value="1"/>
</dbReference>
<evidence type="ECO:0000256" key="3">
    <source>
        <dbReference type="ARBA" id="ARBA00022692"/>
    </source>
</evidence>
<feature type="transmembrane region" description="Helical" evidence="6">
    <location>
        <begin position="287"/>
        <end position="304"/>
    </location>
</feature>
<dbReference type="Proteomes" id="UP000528608">
    <property type="component" value="Unassembled WGS sequence"/>
</dbReference>
<name>A0A2N8NQW2_STREU</name>
<dbReference type="AlphaFoldDB" id="A0A2N8NQW2"/>
<dbReference type="GO" id="GO:0022857">
    <property type="term" value="F:transmembrane transporter activity"/>
    <property type="evidence" value="ECO:0007669"/>
    <property type="project" value="InterPro"/>
</dbReference>
<feature type="transmembrane region" description="Helical" evidence="6">
    <location>
        <begin position="50"/>
        <end position="71"/>
    </location>
</feature>
<dbReference type="OrthoDB" id="3227279at2"/>
<comment type="caution">
    <text evidence="8">The sequence shown here is derived from an EMBL/GenBank/DDBJ whole genome shotgun (WGS) entry which is preliminary data.</text>
</comment>
<feature type="transmembrane region" description="Helical" evidence="6">
    <location>
        <begin position="21"/>
        <end position="44"/>
    </location>
</feature>
<feature type="transmembrane region" description="Helical" evidence="6">
    <location>
        <begin position="255"/>
        <end position="275"/>
    </location>
</feature>
<dbReference type="PANTHER" id="PTHR23513:SF11">
    <property type="entry name" value="STAPHYLOFERRIN A TRANSPORTER"/>
    <property type="match status" value="1"/>
</dbReference>
<keyword evidence="9" id="KW-1185">Reference proteome</keyword>
<sequence length="419" mass="41925">MSAIPPAGYPAVLAVREFRAVFGAHLLSLLGIVVGEIALSVLVYRLTGSPAMSALAFALGFLPYVAGGTLLSGVADRYPARRVLVVCDLLCAASAAGMALPGTPVAALLALRCVNAAIGPVFAGTRAATLGDVLGEGDLFVLGRSLIRLVSQGAQLAGFAAGGLLLTAVSPRGALLATVAGFLASATLLRFGTRARPARAVGGGLLTSSLSGVGRLLARPRTRALLLLSWLPPFFLVVPEALAAPYADDLGAGPAGLGLLMCAMPVGAIAGEVLAGSLLGPRARERITLPVAAGCLLPFLGYAAHPSLGWALLAVGTAGLGMAHTLGLDQWFLAAVPEELRGRAMTVQTAGTMTIQGLGMACAGLVAEGVPVHVVVAAAGVIGTLAVGAVVRLVVRSAASRSTVRPAGGVSHVQAAQEQ</sequence>
<gene>
    <name evidence="8" type="ORF">AF335_24120</name>
    <name evidence="7" type="ORF">FHS36_000318</name>
</gene>
<dbReference type="CDD" id="cd06173">
    <property type="entry name" value="MFS_MefA_like"/>
    <property type="match status" value="1"/>
</dbReference>
<evidence type="ECO:0000256" key="4">
    <source>
        <dbReference type="ARBA" id="ARBA00022989"/>
    </source>
</evidence>
<reference evidence="8" key="2">
    <citation type="submission" date="2015-07" db="EMBL/GenBank/DDBJ databases">
        <authorList>
            <person name="Noorani M."/>
        </authorList>
    </citation>
    <scope>NUCLEOTIDE SEQUENCE [LARGE SCALE GENOMIC DNA]</scope>
    <source>
        <strain evidence="8">ATCC 27428</strain>
    </source>
</reference>
<dbReference type="SUPFAM" id="SSF103473">
    <property type="entry name" value="MFS general substrate transporter"/>
    <property type="match status" value="1"/>
</dbReference>
<comment type="subcellular location">
    <subcellularLocation>
        <location evidence="1">Cell membrane</location>
        <topology evidence="1">Multi-pass membrane protein</topology>
    </subcellularLocation>
</comment>
<dbReference type="Proteomes" id="UP000235945">
    <property type="component" value="Unassembled WGS sequence"/>
</dbReference>
<dbReference type="EMBL" id="JACHJF010000001">
    <property type="protein sequence ID" value="MBB5116920.1"/>
    <property type="molecule type" value="Genomic_DNA"/>
</dbReference>
<dbReference type="InterPro" id="IPR036259">
    <property type="entry name" value="MFS_trans_sf"/>
</dbReference>
<feature type="transmembrane region" description="Helical" evidence="6">
    <location>
        <begin position="372"/>
        <end position="395"/>
    </location>
</feature>
<evidence type="ECO:0000313" key="9">
    <source>
        <dbReference type="Proteomes" id="UP000235945"/>
    </source>
</evidence>
<evidence type="ECO:0000313" key="10">
    <source>
        <dbReference type="Proteomes" id="UP000528608"/>
    </source>
</evidence>
<dbReference type="GO" id="GO:0005886">
    <property type="term" value="C:plasma membrane"/>
    <property type="evidence" value="ECO:0007669"/>
    <property type="project" value="UniProtKB-SubCell"/>
</dbReference>
<evidence type="ECO:0000256" key="5">
    <source>
        <dbReference type="ARBA" id="ARBA00023136"/>
    </source>
</evidence>
<evidence type="ECO:0000313" key="7">
    <source>
        <dbReference type="EMBL" id="MBB5116920.1"/>
    </source>
</evidence>
<dbReference type="EMBL" id="LGUI01000009">
    <property type="protein sequence ID" value="PNE31159.1"/>
    <property type="molecule type" value="Genomic_DNA"/>
</dbReference>
<evidence type="ECO:0000256" key="1">
    <source>
        <dbReference type="ARBA" id="ARBA00004651"/>
    </source>
</evidence>
<evidence type="ECO:0000256" key="6">
    <source>
        <dbReference type="SAM" id="Phobius"/>
    </source>
</evidence>